<keyword evidence="3" id="KW-1185">Reference proteome</keyword>
<evidence type="ECO:0000313" key="2">
    <source>
        <dbReference type="EMBL" id="QSZ30465.1"/>
    </source>
</evidence>
<accession>A0A8A3NXR8</accession>
<dbReference type="Proteomes" id="UP000672032">
    <property type="component" value="Chromosome 2"/>
</dbReference>
<reference evidence="2" key="1">
    <citation type="submission" date="2020-10" db="EMBL/GenBank/DDBJ databases">
        <title>Genome Sequence of Monilinia vaccinii-corymbosi Sheds Light on Mummy Berry Disease Infection of Blueberry and Mating Type.</title>
        <authorList>
            <person name="Yow A.G."/>
            <person name="Zhang Y."/>
            <person name="Bansal K."/>
            <person name="Eacker S.M."/>
            <person name="Sullivan S."/>
            <person name="Liachko I."/>
            <person name="Cubeta M.A."/>
            <person name="Rollins J.A."/>
            <person name="Ashrafi H."/>
        </authorList>
    </citation>
    <scope>NUCLEOTIDE SEQUENCE</scope>
    <source>
        <strain evidence="2">RL-1</strain>
    </source>
</reference>
<name>A0A8A3NXR8_9HELO</name>
<feature type="compositionally biased region" description="Basic and acidic residues" evidence="1">
    <location>
        <begin position="117"/>
        <end position="128"/>
    </location>
</feature>
<sequence>MPPSPRTPRHSRHPSALDFSPSSMSQPRRLSKSSLHTPTTPNHMSREFSSGVDGVSMGMGMGMGMDVLDSAQKGGNGLGNLADELGDAWSDEEGEEMEEGDLDFQNTTAADSDREEEQANNHAIRDSGVDVASPKRQGLPNPHSLNLTPPVAGHGRLHALGHARTPSEYDGSDYGGDSDLDSPAFTPALLARMDMVEGLARRGTENNGSQADGVVKRVIESLKDLGGQSGVEGNTTRLVTAHTALSTHLLHQTRLIQNLSHPLFSPLSAPPTPEFIDALLPLLDLLSESIPRPTTQSLTSITSLHSLTTDLIQTIAYLSDTLHMSRQTTVTASRKLKSAKELVAEMKRDDELREEGERWVENGDWERRLRERECAGVCRGVVGGFEEVCEDWRRRLVESAGGEVGA</sequence>
<dbReference type="EMBL" id="CP063406">
    <property type="protein sequence ID" value="QSZ30465.1"/>
    <property type="molecule type" value="Genomic_DNA"/>
</dbReference>
<evidence type="ECO:0000313" key="3">
    <source>
        <dbReference type="Proteomes" id="UP000672032"/>
    </source>
</evidence>
<organism evidence="2 3">
    <name type="scientific">Monilinia vaccinii-corymbosi</name>
    <dbReference type="NCBI Taxonomy" id="61207"/>
    <lineage>
        <taxon>Eukaryota</taxon>
        <taxon>Fungi</taxon>
        <taxon>Dikarya</taxon>
        <taxon>Ascomycota</taxon>
        <taxon>Pezizomycotina</taxon>
        <taxon>Leotiomycetes</taxon>
        <taxon>Helotiales</taxon>
        <taxon>Sclerotiniaceae</taxon>
        <taxon>Monilinia</taxon>
    </lineage>
</organism>
<feature type="compositionally biased region" description="Polar residues" evidence="1">
    <location>
        <begin position="20"/>
        <end position="43"/>
    </location>
</feature>
<feature type="region of interest" description="Disordered" evidence="1">
    <location>
        <begin position="1"/>
        <end position="55"/>
    </location>
</feature>
<proteinExistence type="predicted"/>
<protein>
    <submittedName>
        <fullName evidence="2">Uncharacterized protein</fullName>
    </submittedName>
</protein>
<dbReference type="OrthoDB" id="5427526at2759"/>
<dbReference type="AlphaFoldDB" id="A0A8A3NXR8"/>
<feature type="region of interest" description="Disordered" evidence="1">
    <location>
        <begin position="108"/>
        <end position="157"/>
    </location>
</feature>
<evidence type="ECO:0000256" key="1">
    <source>
        <dbReference type="SAM" id="MobiDB-lite"/>
    </source>
</evidence>
<gene>
    <name evidence="2" type="ORF">DSL72_000019</name>
</gene>